<dbReference type="AlphaFoldDB" id="A0A9W3KBW4"/>
<evidence type="ECO:0000313" key="2">
    <source>
        <dbReference type="Proteomes" id="UP000018566"/>
    </source>
</evidence>
<protein>
    <submittedName>
        <fullName evidence="1">Uncharacterized protein</fullName>
    </submittedName>
</protein>
<sequence length="52" mass="6032">MFFIQGRKRKRKASTDFLLALSTKLQEIADNTVDMETESELNELIDKINESI</sequence>
<organism evidence="1 2">
    <name type="scientific">Bacillus thuringiensis YBT-1518</name>
    <dbReference type="NCBI Taxonomy" id="529122"/>
    <lineage>
        <taxon>Bacteria</taxon>
        <taxon>Bacillati</taxon>
        <taxon>Bacillota</taxon>
        <taxon>Bacilli</taxon>
        <taxon>Bacillales</taxon>
        <taxon>Bacillaceae</taxon>
        <taxon>Bacillus</taxon>
        <taxon>Bacillus cereus group</taxon>
    </lineage>
</organism>
<proteinExistence type="predicted"/>
<dbReference type="KEGG" id="bthu:YBT1518_04230"/>
<accession>A0A9W3KBW4</accession>
<reference evidence="1 2" key="1">
    <citation type="submission" date="2013-05" db="EMBL/GenBank/DDBJ databases">
        <title>Complete genome sequence of Bacillus thuringiensis YBT-1518, a typical strain with high toxicity to nematode.</title>
        <authorList>
            <person name="Wang P."/>
            <person name="Zhang C."/>
            <person name="Guo M."/>
            <person name="Guo S."/>
            <person name="Zhu Y."/>
            <person name="Zheng J."/>
            <person name="Zhu L."/>
            <person name="Ruan L."/>
            <person name="Peng D."/>
            <person name="Sun M."/>
        </authorList>
    </citation>
    <scope>NUCLEOTIDE SEQUENCE [LARGE SCALE GENOMIC DNA]</scope>
    <source>
        <strain evidence="1 2">YBT-1518</strain>
    </source>
</reference>
<dbReference type="EMBL" id="CP005935">
    <property type="protein sequence ID" value="AHA70063.1"/>
    <property type="molecule type" value="Genomic_DNA"/>
</dbReference>
<dbReference type="RefSeq" id="WP_023521158.1">
    <property type="nucleotide sequence ID" value="NC_022873.1"/>
</dbReference>
<evidence type="ECO:0000313" key="1">
    <source>
        <dbReference type="EMBL" id="AHA70063.1"/>
    </source>
</evidence>
<dbReference type="Proteomes" id="UP000018566">
    <property type="component" value="Chromosome"/>
</dbReference>
<name>A0A9W3KBW4_BACTU</name>
<gene>
    <name evidence="1" type="ORF">YBT1518_04230</name>
</gene>